<gene>
    <name evidence="10" type="ORF">DZF91_32755</name>
</gene>
<dbReference type="RefSeq" id="WP_117360925.1">
    <property type="nucleotide sequence ID" value="NZ_QURH01000966.1"/>
</dbReference>
<evidence type="ECO:0000313" key="11">
    <source>
        <dbReference type="Proteomes" id="UP000261811"/>
    </source>
</evidence>
<dbReference type="OrthoDB" id="5166595at2"/>
<dbReference type="GO" id="GO:0005886">
    <property type="term" value="C:plasma membrane"/>
    <property type="evidence" value="ECO:0007669"/>
    <property type="project" value="UniProtKB-SubCell"/>
</dbReference>
<evidence type="ECO:0000256" key="8">
    <source>
        <dbReference type="SAM" id="Phobius"/>
    </source>
</evidence>
<sequence length="504" mass="54206">MTGTARDRPSAAEGLGPAAVAWGPVAVAAGATFLVLMLFAARYGYHRDELYFLVAGRHPAWGYPDQPPLLPLLTRLMTEIAPRSLTVLRIPAALSAAATVVLAALTAREMGGGRRAQTLTAALTAICPFVVAIGHTFYTASPDLAVSTALVWLAVRWVRTRDDRMLLAAGAVAGVALNIKYLAGFLLVGLVAGLLVSGPREVVRRPLLWAGVAVAAALAAPSLVWQARHGWPQIGMAGKIESQGAMAGRPGFLPFQVLLTGIVPSWLWIYGLWRLSRPGPLRAFRFLAWAYALLTVFFLVTGGKPYYLAGLWPALWAAGAVHVERRSAPRGWGWTLTRPAIAVLGLVTVALTLPVYPVRVLHATPQPVINVDAAEMVGWPRFTAQVAAVYHGLPDRARATLLTGNYGEAGAIDRYGGKHGLPRAYSGHNGFWYFGRPPDSGGPTIVVGPESADALLPYWTSVTVAGRVDNGVHLENQEQGKPIWVCRGQRMPWPELWPRLRHLG</sequence>
<keyword evidence="7 8" id="KW-0472">Membrane</keyword>
<feature type="domain" description="Glycosyltransferase RgtA/B/C/D-like" evidence="9">
    <location>
        <begin position="65"/>
        <end position="225"/>
    </location>
</feature>
<keyword evidence="4 10" id="KW-0808">Transferase</keyword>
<evidence type="ECO:0000256" key="1">
    <source>
        <dbReference type="ARBA" id="ARBA00004651"/>
    </source>
</evidence>
<protein>
    <submittedName>
        <fullName evidence="10">Phospholipid carrier-dependent glycosyltransferase</fullName>
    </submittedName>
</protein>
<dbReference type="Pfam" id="PF13231">
    <property type="entry name" value="PMT_2"/>
    <property type="match status" value="1"/>
</dbReference>
<feature type="transmembrane region" description="Helical" evidence="8">
    <location>
        <begin position="252"/>
        <end position="271"/>
    </location>
</feature>
<keyword evidence="11" id="KW-1185">Reference proteome</keyword>
<reference evidence="10 11" key="1">
    <citation type="submission" date="2018-08" db="EMBL/GenBank/DDBJ databases">
        <title>Actinomadura jelena sp. nov., a novel Actinomycete isolated from soil in Chad.</title>
        <authorList>
            <person name="Shi L."/>
        </authorList>
    </citation>
    <scope>NUCLEOTIDE SEQUENCE [LARGE SCALE GENOMIC DNA]</scope>
    <source>
        <strain evidence="10 11">NEAU-G17</strain>
    </source>
</reference>
<evidence type="ECO:0000256" key="3">
    <source>
        <dbReference type="ARBA" id="ARBA00022676"/>
    </source>
</evidence>
<evidence type="ECO:0000256" key="7">
    <source>
        <dbReference type="ARBA" id="ARBA00023136"/>
    </source>
</evidence>
<dbReference type="PANTHER" id="PTHR33908">
    <property type="entry name" value="MANNOSYLTRANSFERASE YKCB-RELATED"/>
    <property type="match status" value="1"/>
</dbReference>
<feature type="transmembrane region" description="Helical" evidence="8">
    <location>
        <begin position="207"/>
        <end position="227"/>
    </location>
</feature>
<keyword evidence="3" id="KW-0328">Glycosyltransferase</keyword>
<dbReference type="Proteomes" id="UP000261811">
    <property type="component" value="Unassembled WGS sequence"/>
</dbReference>
<feature type="transmembrane region" description="Helical" evidence="8">
    <location>
        <begin position="20"/>
        <end position="41"/>
    </location>
</feature>
<dbReference type="AlphaFoldDB" id="A0A372JBT5"/>
<dbReference type="GO" id="GO:0009103">
    <property type="term" value="P:lipopolysaccharide biosynthetic process"/>
    <property type="evidence" value="ECO:0007669"/>
    <property type="project" value="UniProtKB-ARBA"/>
</dbReference>
<feature type="transmembrane region" description="Helical" evidence="8">
    <location>
        <begin position="119"/>
        <end position="138"/>
    </location>
</feature>
<dbReference type="GO" id="GO:0016763">
    <property type="term" value="F:pentosyltransferase activity"/>
    <property type="evidence" value="ECO:0007669"/>
    <property type="project" value="TreeGrafter"/>
</dbReference>
<evidence type="ECO:0000313" key="10">
    <source>
        <dbReference type="EMBL" id="RFU37467.1"/>
    </source>
</evidence>
<evidence type="ECO:0000256" key="2">
    <source>
        <dbReference type="ARBA" id="ARBA00022475"/>
    </source>
</evidence>
<dbReference type="PANTHER" id="PTHR33908:SF11">
    <property type="entry name" value="MEMBRANE PROTEIN"/>
    <property type="match status" value="1"/>
</dbReference>
<keyword evidence="2" id="KW-1003">Cell membrane</keyword>
<comment type="caution">
    <text evidence="10">The sequence shown here is derived from an EMBL/GenBank/DDBJ whole genome shotgun (WGS) entry which is preliminary data.</text>
</comment>
<evidence type="ECO:0000256" key="5">
    <source>
        <dbReference type="ARBA" id="ARBA00022692"/>
    </source>
</evidence>
<dbReference type="EMBL" id="QURH01000966">
    <property type="protein sequence ID" value="RFU37467.1"/>
    <property type="molecule type" value="Genomic_DNA"/>
</dbReference>
<name>A0A372JBT5_9ACTN</name>
<evidence type="ECO:0000259" key="9">
    <source>
        <dbReference type="Pfam" id="PF13231"/>
    </source>
</evidence>
<keyword evidence="6 8" id="KW-1133">Transmembrane helix</keyword>
<evidence type="ECO:0000256" key="6">
    <source>
        <dbReference type="ARBA" id="ARBA00022989"/>
    </source>
</evidence>
<comment type="subcellular location">
    <subcellularLocation>
        <location evidence="1">Cell membrane</location>
        <topology evidence="1">Multi-pass membrane protein</topology>
    </subcellularLocation>
</comment>
<feature type="transmembrane region" description="Helical" evidence="8">
    <location>
        <begin position="86"/>
        <end position="107"/>
    </location>
</feature>
<dbReference type="InterPro" id="IPR038731">
    <property type="entry name" value="RgtA/B/C-like"/>
</dbReference>
<feature type="transmembrane region" description="Helical" evidence="8">
    <location>
        <begin position="335"/>
        <end position="356"/>
    </location>
</feature>
<accession>A0A372JBT5</accession>
<evidence type="ECO:0000256" key="4">
    <source>
        <dbReference type="ARBA" id="ARBA00022679"/>
    </source>
</evidence>
<organism evidence="10 11">
    <name type="scientific">Actinomadura logoneensis</name>
    <dbReference type="NCBI Taxonomy" id="2293572"/>
    <lineage>
        <taxon>Bacteria</taxon>
        <taxon>Bacillati</taxon>
        <taxon>Actinomycetota</taxon>
        <taxon>Actinomycetes</taxon>
        <taxon>Streptosporangiales</taxon>
        <taxon>Thermomonosporaceae</taxon>
        <taxon>Actinomadura</taxon>
    </lineage>
</organism>
<feature type="transmembrane region" description="Helical" evidence="8">
    <location>
        <begin position="166"/>
        <end position="195"/>
    </location>
</feature>
<feature type="transmembrane region" description="Helical" evidence="8">
    <location>
        <begin position="283"/>
        <end position="300"/>
    </location>
</feature>
<keyword evidence="5 8" id="KW-0812">Transmembrane</keyword>
<dbReference type="InterPro" id="IPR050297">
    <property type="entry name" value="LipidA_mod_glycosyltrf_83"/>
</dbReference>
<proteinExistence type="predicted"/>